<gene>
    <name evidence="3" type="ORF">QO005_004690</name>
</gene>
<dbReference type="NCBIfam" id="NF010396">
    <property type="entry name" value="PRK13824.1"/>
    <property type="match status" value="1"/>
</dbReference>
<dbReference type="InterPro" id="IPR005090">
    <property type="entry name" value="RepC_N"/>
</dbReference>
<dbReference type="EMBL" id="JAUSWH010000029">
    <property type="protein sequence ID" value="MDQ0458329.1"/>
    <property type="molecule type" value="Genomic_DNA"/>
</dbReference>
<evidence type="ECO:0000313" key="3">
    <source>
        <dbReference type="EMBL" id="MDQ0458329.1"/>
    </source>
</evidence>
<dbReference type="Proteomes" id="UP001235269">
    <property type="component" value="Unassembled WGS sequence"/>
</dbReference>
<dbReference type="CDD" id="cd00090">
    <property type="entry name" value="HTH_ARSR"/>
    <property type="match status" value="1"/>
</dbReference>
<keyword evidence="4" id="KW-1185">Reference proteome</keyword>
<sequence length="422" mass="46496">MTHSQMITTPFGRRPAKLSLVKGQMDRAEAKQSRAVDKWRVYRDVCEARERLGLQDRALAVLNALLSFYPETELAEEGGLVVFPSNAQLSVRAHGISGSTLRRALASLVEAGLIERRDSPNGKRYAHRDRAGQVEEAFGFSLEPLRVRAVELAQLAQIVAEQARLFRRAKEALTICRRDVRKLISAAIEEGAAGDWSEMEDHYVRIIARLPRRPSMTEVIEIRDEMELLRDEIINRLEMLLKTENMNTNAAPYDGHIQNSNTESIHDLESSGYENMRPESPKPEPIKQRQPETYPLSMVLKACPQIGDYGPGGAVGSWRDLMAAAVVVRSMLGVSPSAYQEACEAMGPERAAITIAAILERAGHINSAGGYLRSLTAKAVAGEFSLGPVLMALLRQAGDGQGRRIGVVCGRGRNTTLSEILT</sequence>
<evidence type="ECO:0000259" key="2">
    <source>
        <dbReference type="Pfam" id="PF11800"/>
    </source>
</evidence>
<dbReference type="Pfam" id="PF03428">
    <property type="entry name" value="RP-C"/>
    <property type="match status" value="1"/>
</dbReference>
<name>A0ABU0IJ94_9HYPH</name>
<protein>
    <submittedName>
        <fullName evidence="3">Replication initiation protein RepC</fullName>
    </submittedName>
</protein>
<comment type="caution">
    <text evidence="3">The sequence shown here is derived from an EMBL/GenBank/DDBJ whole genome shotgun (WGS) entry which is preliminary data.</text>
</comment>
<accession>A0ABU0IJ94</accession>
<dbReference type="NCBIfam" id="NF040974">
    <property type="entry name" value="RepABC_RepC"/>
    <property type="match status" value="1"/>
</dbReference>
<dbReference type="Pfam" id="PF11800">
    <property type="entry name" value="RP-C_C"/>
    <property type="match status" value="1"/>
</dbReference>
<dbReference type="Gene3D" id="1.10.10.10">
    <property type="entry name" value="Winged helix-like DNA-binding domain superfamily/Winged helix DNA-binding domain"/>
    <property type="match status" value="1"/>
</dbReference>
<dbReference type="InterPro" id="IPR021760">
    <property type="entry name" value="RepC_C"/>
</dbReference>
<feature type="domain" description="Plasmid replication protein C C-terminal" evidence="2">
    <location>
        <begin position="295"/>
        <end position="395"/>
    </location>
</feature>
<reference evidence="3 4" key="1">
    <citation type="submission" date="2023-07" db="EMBL/GenBank/DDBJ databases">
        <title>Genomic Encyclopedia of Type Strains, Phase IV (KMG-IV): sequencing the most valuable type-strain genomes for metagenomic binning, comparative biology and taxonomic classification.</title>
        <authorList>
            <person name="Goeker M."/>
        </authorList>
    </citation>
    <scope>NUCLEOTIDE SEQUENCE [LARGE SCALE GENOMIC DNA]</scope>
    <source>
        <strain evidence="3 4">DSM 100301</strain>
    </source>
</reference>
<dbReference type="InterPro" id="IPR036390">
    <property type="entry name" value="WH_DNA-bd_sf"/>
</dbReference>
<organism evidence="3 4">
    <name type="scientific">Rhizobium paknamense</name>
    <dbReference type="NCBI Taxonomy" id="1206817"/>
    <lineage>
        <taxon>Bacteria</taxon>
        <taxon>Pseudomonadati</taxon>
        <taxon>Pseudomonadota</taxon>
        <taxon>Alphaproteobacteria</taxon>
        <taxon>Hyphomicrobiales</taxon>
        <taxon>Rhizobiaceae</taxon>
        <taxon>Rhizobium/Agrobacterium group</taxon>
        <taxon>Rhizobium</taxon>
    </lineage>
</organism>
<dbReference type="SUPFAM" id="SSF46785">
    <property type="entry name" value="Winged helix' DNA-binding domain"/>
    <property type="match status" value="1"/>
</dbReference>
<proteinExistence type="predicted"/>
<dbReference type="InterPro" id="IPR011991">
    <property type="entry name" value="ArsR-like_HTH"/>
</dbReference>
<dbReference type="InterPro" id="IPR036388">
    <property type="entry name" value="WH-like_DNA-bd_sf"/>
</dbReference>
<evidence type="ECO:0000259" key="1">
    <source>
        <dbReference type="Pfam" id="PF03428"/>
    </source>
</evidence>
<dbReference type="InterPro" id="IPR047611">
    <property type="entry name" value="RepABC_RepC"/>
</dbReference>
<feature type="domain" description="Plasmid replication protein C N-terminal" evidence="1">
    <location>
        <begin position="21"/>
        <end position="187"/>
    </location>
</feature>
<dbReference type="RefSeq" id="WP_307160418.1">
    <property type="nucleotide sequence ID" value="NZ_JAUSWH010000029.1"/>
</dbReference>
<evidence type="ECO:0000313" key="4">
    <source>
        <dbReference type="Proteomes" id="UP001235269"/>
    </source>
</evidence>